<comment type="caution">
    <text evidence="1">The sequence shown here is derived from an EMBL/GenBank/DDBJ whole genome shotgun (WGS) entry which is preliminary data.</text>
</comment>
<reference evidence="2" key="1">
    <citation type="submission" date="2016-04" db="EMBL/GenBank/DDBJ databases">
        <title>Cephalotus genome sequencing.</title>
        <authorList>
            <person name="Fukushima K."/>
            <person name="Hasebe M."/>
            <person name="Fang X."/>
        </authorList>
    </citation>
    <scope>NUCLEOTIDE SEQUENCE [LARGE SCALE GENOMIC DNA]</scope>
    <source>
        <strain evidence="2">cv. St1</strain>
    </source>
</reference>
<dbReference type="Proteomes" id="UP000187406">
    <property type="component" value="Unassembled WGS sequence"/>
</dbReference>
<dbReference type="EMBL" id="BDDD01001639">
    <property type="protein sequence ID" value="GAV77504.1"/>
    <property type="molecule type" value="Genomic_DNA"/>
</dbReference>
<sequence length="111" mass="12330">MFDGVVRTLADVQHVLDLRKNLISLGTPDSRGCKVSVQGGGMRVTKGALVILQRRIIRKLYRLVGTVQTGGGSVRSQASAIVEGQGYEIVRPEVRCRSKKKRVELHRISRY</sequence>
<gene>
    <name evidence="1" type="ORF">CFOL_v3_20975</name>
</gene>
<proteinExistence type="predicted"/>
<dbReference type="OrthoDB" id="1736601at2759"/>
<dbReference type="AlphaFoldDB" id="A0A1Q3CBA0"/>
<keyword evidence="2" id="KW-1185">Reference proteome</keyword>
<name>A0A1Q3CBA0_CEPFO</name>
<evidence type="ECO:0000313" key="1">
    <source>
        <dbReference type="EMBL" id="GAV77504.1"/>
    </source>
</evidence>
<evidence type="ECO:0000313" key="2">
    <source>
        <dbReference type="Proteomes" id="UP000187406"/>
    </source>
</evidence>
<protein>
    <submittedName>
        <fullName evidence="1">Uncharacterized protein</fullName>
    </submittedName>
</protein>
<organism evidence="1 2">
    <name type="scientific">Cephalotus follicularis</name>
    <name type="common">Albany pitcher plant</name>
    <dbReference type="NCBI Taxonomy" id="3775"/>
    <lineage>
        <taxon>Eukaryota</taxon>
        <taxon>Viridiplantae</taxon>
        <taxon>Streptophyta</taxon>
        <taxon>Embryophyta</taxon>
        <taxon>Tracheophyta</taxon>
        <taxon>Spermatophyta</taxon>
        <taxon>Magnoliopsida</taxon>
        <taxon>eudicotyledons</taxon>
        <taxon>Gunneridae</taxon>
        <taxon>Pentapetalae</taxon>
        <taxon>rosids</taxon>
        <taxon>fabids</taxon>
        <taxon>Oxalidales</taxon>
        <taxon>Cephalotaceae</taxon>
        <taxon>Cephalotus</taxon>
    </lineage>
</organism>
<dbReference type="InParanoid" id="A0A1Q3CBA0"/>
<accession>A0A1Q3CBA0</accession>